<dbReference type="EMBL" id="HBEO01025287">
    <property type="protein sequence ID" value="CAD8496173.1"/>
    <property type="molecule type" value="Transcribed_RNA"/>
</dbReference>
<gene>
    <name evidence="1" type="ORF">HPHI1048_LOCUS17022</name>
</gene>
<organism evidence="1">
    <name type="scientific">Hanusia phi</name>
    <dbReference type="NCBI Taxonomy" id="3032"/>
    <lineage>
        <taxon>Eukaryota</taxon>
        <taxon>Cryptophyceae</taxon>
        <taxon>Pyrenomonadales</taxon>
        <taxon>Geminigeraceae</taxon>
        <taxon>Hanusia</taxon>
    </lineage>
</organism>
<protein>
    <submittedName>
        <fullName evidence="1">Uncharacterized protein</fullName>
    </submittedName>
</protein>
<evidence type="ECO:0000313" key="1">
    <source>
        <dbReference type="EMBL" id="CAD8496173.1"/>
    </source>
</evidence>
<reference evidence="1" key="1">
    <citation type="submission" date="2021-01" db="EMBL/GenBank/DDBJ databases">
        <authorList>
            <person name="Corre E."/>
            <person name="Pelletier E."/>
            <person name="Niang G."/>
            <person name="Scheremetjew M."/>
            <person name="Finn R."/>
            <person name="Kale V."/>
            <person name="Holt S."/>
            <person name="Cochrane G."/>
            <person name="Meng A."/>
            <person name="Brown T."/>
            <person name="Cohen L."/>
        </authorList>
    </citation>
    <scope>NUCLEOTIDE SEQUENCE</scope>
    <source>
        <strain evidence="1">CCMP325</strain>
    </source>
</reference>
<sequence length="119" mass="12661">MPSQAKCRLIAAMRSYMNSESTPEAFAEAIKTLVDEFHVVVPTGSGRDQRLAMPVKRRLDATAAAPLAKRGRQEPKVEAICYGGTLGMRAKGMSSKAAGVGAEDSSEAWEALVSVCSML</sequence>
<dbReference type="AlphaFoldDB" id="A0A7S0HTV0"/>
<proteinExistence type="predicted"/>
<name>A0A7S0HTV0_9CRYP</name>
<accession>A0A7S0HTV0</accession>